<accession>A0A656JQW2</accession>
<reference evidence="2 3" key="1">
    <citation type="journal article" date="2013" name="PLoS Pathog.">
        <title>Genomic analysis of the Kiwifruit pathogen Pseudomonas syringae pv. actinidiae provides insight into the origins of an emergent plant disease.</title>
        <authorList>
            <person name="McCann H.C."/>
            <person name="Rikkerink E.H."/>
            <person name="Bertels F."/>
            <person name="Fiers M."/>
            <person name="Lu A."/>
            <person name="Rees-George J."/>
            <person name="Andersen M.T."/>
            <person name="Gleave A.P."/>
            <person name="Haubold B."/>
            <person name="Wohlers M.W."/>
            <person name="Guttman D.S."/>
            <person name="Wang P.W."/>
            <person name="Straub C."/>
            <person name="Vanneste J.L."/>
            <person name="Rainey P.B."/>
            <person name="Templeton M.D."/>
        </authorList>
    </citation>
    <scope>NUCLEOTIDE SEQUENCE [LARGE SCALE GENOMIC DNA]</scope>
    <source>
        <strain evidence="2 3">ICMP 19096</strain>
    </source>
</reference>
<protein>
    <submittedName>
        <fullName evidence="2">Uncharacterized protein</fullName>
    </submittedName>
</protein>
<organism evidence="2 3">
    <name type="scientific">Pseudomonas syringae pv. actinidiae ICMP 19096</name>
    <dbReference type="NCBI Taxonomy" id="1194405"/>
    <lineage>
        <taxon>Bacteria</taxon>
        <taxon>Pseudomonadati</taxon>
        <taxon>Pseudomonadota</taxon>
        <taxon>Gammaproteobacteria</taxon>
        <taxon>Pseudomonadales</taxon>
        <taxon>Pseudomonadaceae</taxon>
        <taxon>Pseudomonas</taxon>
        <taxon>Pseudomonas syringae</taxon>
    </lineage>
</organism>
<dbReference type="AlphaFoldDB" id="A0A656JQW2"/>
<name>A0A656JQW2_PSESF</name>
<evidence type="ECO:0000256" key="1">
    <source>
        <dbReference type="SAM" id="SignalP"/>
    </source>
</evidence>
<dbReference type="EMBL" id="AOKF01002672">
    <property type="protein sequence ID" value="EPN47205.1"/>
    <property type="molecule type" value="Genomic_DNA"/>
</dbReference>
<sequence length="34" mass="3583">MFSLRSICAAALFALCLSTFPALAAEPPTRDAVQ</sequence>
<proteinExistence type="predicted"/>
<gene>
    <name evidence="2" type="ORF">A245_31393</name>
</gene>
<evidence type="ECO:0000313" key="2">
    <source>
        <dbReference type="EMBL" id="EPN47205.1"/>
    </source>
</evidence>
<evidence type="ECO:0000313" key="3">
    <source>
        <dbReference type="Proteomes" id="UP000018849"/>
    </source>
</evidence>
<keyword evidence="1" id="KW-0732">Signal</keyword>
<dbReference type="Proteomes" id="UP000018849">
    <property type="component" value="Unassembled WGS sequence"/>
</dbReference>
<feature type="signal peptide" evidence="1">
    <location>
        <begin position="1"/>
        <end position="24"/>
    </location>
</feature>
<feature type="non-terminal residue" evidence="2">
    <location>
        <position position="34"/>
    </location>
</feature>
<comment type="caution">
    <text evidence="2">The sequence shown here is derived from an EMBL/GenBank/DDBJ whole genome shotgun (WGS) entry which is preliminary data.</text>
</comment>
<feature type="chain" id="PRO_5024900671" evidence="1">
    <location>
        <begin position="25"/>
        <end position="34"/>
    </location>
</feature>